<dbReference type="EMBL" id="QEKW01000006">
    <property type="protein sequence ID" value="PVZ09373.1"/>
    <property type="molecule type" value="Genomic_DNA"/>
</dbReference>
<dbReference type="InterPro" id="IPR036390">
    <property type="entry name" value="WH_DNA-bd_sf"/>
</dbReference>
<keyword evidence="3" id="KW-1185">Reference proteome</keyword>
<dbReference type="SUPFAM" id="SSF46785">
    <property type="entry name" value="Winged helix' DNA-binding domain"/>
    <property type="match status" value="1"/>
</dbReference>
<dbReference type="CDD" id="cd00090">
    <property type="entry name" value="HTH_ARSR"/>
    <property type="match status" value="1"/>
</dbReference>
<evidence type="ECO:0000259" key="1">
    <source>
        <dbReference type="SMART" id="SM00418"/>
    </source>
</evidence>
<proteinExistence type="predicted"/>
<dbReference type="Proteomes" id="UP000245639">
    <property type="component" value="Unassembled WGS sequence"/>
</dbReference>
<reference evidence="2 3" key="1">
    <citation type="submission" date="2018-04" db="EMBL/GenBank/DDBJ databases">
        <title>Genomic Encyclopedia of Type Strains, Phase IV (KMG-IV): sequencing the most valuable type-strain genomes for metagenomic binning, comparative biology and taxonomic classification.</title>
        <authorList>
            <person name="Goeker M."/>
        </authorList>
    </citation>
    <scope>NUCLEOTIDE SEQUENCE [LARGE SCALE GENOMIC DNA]</scope>
    <source>
        <strain evidence="2 3">DSM 45771</strain>
    </source>
</reference>
<dbReference type="InterPro" id="IPR001845">
    <property type="entry name" value="HTH_ArsR_DNA-bd_dom"/>
</dbReference>
<dbReference type="AlphaFoldDB" id="A0A2U1FB06"/>
<name>A0A2U1FB06_9PSEU</name>
<dbReference type="Gene3D" id="1.10.10.10">
    <property type="entry name" value="Winged helix-like DNA-binding domain superfamily/Winged helix DNA-binding domain"/>
    <property type="match status" value="1"/>
</dbReference>
<evidence type="ECO:0000313" key="3">
    <source>
        <dbReference type="Proteomes" id="UP000245639"/>
    </source>
</evidence>
<accession>A0A2U1FB06</accession>
<dbReference type="SMART" id="SM00418">
    <property type="entry name" value="HTH_ARSR"/>
    <property type="match status" value="1"/>
</dbReference>
<dbReference type="InterPro" id="IPR036388">
    <property type="entry name" value="WH-like_DNA-bd_sf"/>
</dbReference>
<protein>
    <submittedName>
        <fullName evidence="2">Helix-turn-helix protein</fullName>
    </submittedName>
</protein>
<sequence length="161" mass="16630">MPDDADDRLAALEARVAALEEAAGRRAEPDERTGEAGEIAYRGQVRLAEGAGPVTWSIGYDAAASLALPAGPVTEVLAALGHPVRLALVRRLLTGPAGTGELVEAAELSSTGQLYHHLRTLTAARLVEQDGRRYRVPATGVVPILVALVAAADLGGALPRG</sequence>
<feature type="domain" description="HTH arsR-type" evidence="1">
    <location>
        <begin position="75"/>
        <end position="151"/>
    </location>
</feature>
<dbReference type="GO" id="GO:0003700">
    <property type="term" value="F:DNA-binding transcription factor activity"/>
    <property type="evidence" value="ECO:0007669"/>
    <property type="project" value="InterPro"/>
</dbReference>
<dbReference type="InterPro" id="IPR011991">
    <property type="entry name" value="ArsR-like_HTH"/>
</dbReference>
<dbReference type="OrthoDB" id="3730926at2"/>
<gene>
    <name evidence="2" type="ORF">C8D89_10629</name>
</gene>
<comment type="caution">
    <text evidence="2">The sequence shown here is derived from an EMBL/GenBank/DDBJ whole genome shotgun (WGS) entry which is preliminary data.</text>
</comment>
<evidence type="ECO:0000313" key="2">
    <source>
        <dbReference type="EMBL" id="PVZ09373.1"/>
    </source>
</evidence>
<organism evidence="2 3">
    <name type="scientific">Actinomycetospora cinnamomea</name>
    <dbReference type="NCBI Taxonomy" id="663609"/>
    <lineage>
        <taxon>Bacteria</taxon>
        <taxon>Bacillati</taxon>
        <taxon>Actinomycetota</taxon>
        <taxon>Actinomycetes</taxon>
        <taxon>Pseudonocardiales</taxon>
        <taxon>Pseudonocardiaceae</taxon>
        <taxon>Actinomycetospora</taxon>
    </lineage>
</organism>
<dbReference type="RefSeq" id="WP_116708583.1">
    <property type="nucleotide sequence ID" value="NZ_QEKW01000006.1"/>
</dbReference>
<dbReference type="Pfam" id="PF12840">
    <property type="entry name" value="HTH_20"/>
    <property type="match status" value="1"/>
</dbReference>